<protein>
    <recommendedName>
        <fullName evidence="4">N-acetyltransferase domain-containing protein</fullName>
    </recommendedName>
</protein>
<dbReference type="AlphaFoldDB" id="A0A0U3GMJ6"/>
<dbReference type="InterPro" id="IPR000182">
    <property type="entry name" value="GNAT_dom"/>
</dbReference>
<dbReference type="InterPro" id="IPR016181">
    <property type="entry name" value="Acyl_CoA_acyltransferase"/>
</dbReference>
<dbReference type="Pfam" id="PF00583">
    <property type="entry name" value="Acetyltransf_1"/>
    <property type="match status" value="1"/>
</dbReference>
<evidence type="ECO:0000256" key="1">
    <source>
        <dbReference type="ARBA" id="ARBA00022679"/>
    </source>
</evidence>
<dbReference type="EMBL" id="BJZR01000057">
    <property type="protein sequence ID" value="GEO92710.1"/>
    <property type="molecule type" value="Genomic_DNA"/>
</dbReference>
<feature type="domain" description="N-acetyltransferase" evidence="4">
    <location>
        <begin position="2"/>
        <end position="162"/>
    </location>
</feature>
<dbReference type="RefSeq" id="WP_058859124.1">
    <property type="nucleotide sequence ID" value="NZ_BJZR01000057.1"/>
</dbReference>
<reference evidence="5 7" key="1">
    <citation type="submission" date="2015-11" db="EMBL/GenBank/DDBJ databases">
        <title>Complete Genome Sequence of Kocuria flava strain HO-9041.</title>
        <authorList>
            <person name="Zhou M."/>
            <person name="Dai J."/>
        </authorList>
    </citation>
    <scope>NUCLEOTIDE SEQUENCE [LARGE SCALE GENOMIC DNA]</scope>
    <source>
        <strain evidence="5 7">HO-9041</strain>
    </source>
</reference>
<reference evidence="6 8" key="2">
    <citation type="submission" date="2019-07" db="EMBL/GenBank/DDBJ databases">
        <title>Whole genome shotgun sequence of Kocuria flava NBRC 107626.</title>
        <authorList>
            <person name="Hosoyama A."/>
            <person name="Uohara A."/>
            <person name="Ohji S."/>
            <person name="Ichikawa N."/>
        </authorList>
    </citation>
    <scope>NUCLEOTIDE SEQUENCE [LARGE SCALE GENOMIC DNA]</scope>
    <source>
        <strain evidence="6 8">NBRC 107626</strain>
    </source>
</reference>
<keyword evidence="2" id="KW-0012">Acyltransferase</keyword>
<accession>A0A0U3GMJ6</accession>
<keyword evidence="1" id="KW-0808">Transferase</keyword>
<dbReference type="CDD" id="cd04301">
    <property type="entry name" value="NAT_SF"/>
    <property type="match status" value="1"/>
</dbReference>
<dbReference type="KEGG" id="kfv:AS188_12460"/>
<dbReference type="GO" id="GO:0016747">
    <property type="term" value="F:acyltransferase activity, transferring groups other than amino-acyl groups"/>
    <property type="evidence" value="ECO:0007669"/>
    <property type="project" value="InterPro"/>
</dbReference>
<evidence type="ECO:0000256" key="2">
    <source>
        <dbReference type="ARBA" id="ARBA00023315"/>
    </source>
</evidence>
<sequence length="216" mass="22727">MLTLRALDPGDRAAVVAFLLADPAHARTCFDRDPVPADADDLLSSAGYGPGRHRHALVGAFDDGVLVGLLDRVLGWPTPQTAYLGLVHVHPRRRRAGVGAALLAHAEQEARDGGCRQLMLSVVARHHEARAHWDRRGFRLLTARGERTAGPLESVVMHRPVPAAPGPAADGAAAAPGPAGDGPAQSPEASRAACSRISRRSLEPTSTSRPSAVVTR</sequence>
<dbReference type="InterPro" id="IPR050832">
    <property type="entry name" value="Bact_Acetyltransf"/>
</dbReference>
<dbReference type="Proteomes" id="UP000321155">
    <property type="component" value="Unassembled WGS sequence"/>
</dbReference>
<evidence type="ECO:0000313" key="6">
    <source>
        <dbReference type="EMBL" id="GEO92710.1"/>
    </source>
</evidence>
<proteinExistence type="predicted"/>
<evidence type="ECO:0000313" key="7">
    <source>
        <dbReference type="Proteomes" id="UP000057181"/>
    </source>
</evidence>
<evidence type="ECO:0000313" key="8">
    <source>
        <dbReference type="Proteomes" id="UP000321155"/>
    </source>
</evidence>
<gene>
    <name evidence="5" type="ORF">AS188_12460</name>
    <name evidence="6" type="ORF">KFL01_20160</name>
</gene>
<evidence type="ECO:0000259" key="4">
    <source>
        <dbReference type="PROSITE" id="PS51186"/>
    </source>
</evidence>
<dbReference type="Gene3D" id="3.40.630.30">
    <property type="match status" value="1"/>
</dbReference>
<dbReference type="PANTHER" id="PTHR43877:SF1">
    <property type="entry name" value="ACETYLTRANSFERASE"/>
    <property type="match status" value="1"/>
</dbReference>
<evidence type="ECO:0000313" key="5">
    <source>
        <dbReference type="EMBL" id="ALU40435.1"/>
    </source>
</evidence>
<dbReference type="Proteomes" id="UP000057181">
    <property type="component" value="Chromosome"/>
</dbReference>
<dbReference type="PANTHER" id="PTHR43877">
    <property type="entry name" value="AMINOALKYLPHOSPHONATE N-ACETYLTRANSFERASE-RELATED-RELATED"/>
    <property type="match status" value="1"/>
</dbReference>
<dbReference type="PROSITE" id="PS51186">
    <property type="entry name" value="GNAT"/>
    <property type="match status" value="1"/>
</dbReference>
<keyword evidence="8" id="KW-1185">Reference proteome</keyword>
<dbReference type="SUPFAM" id="SSF55729">
    <property type="entry name" value="Acyl-CoA N-acyltransferases (Nat)"/>
    <property type="match status" value="1"/>
</dbReference>
<feature type="region of interest" description="Disordered" evidence="3">
    <location>
        <begin position="159"/>
        <end position="216"/>
    </location>
</feature>
<dbReference type="STRING" id="446860.AS188_12460"/>
<dbReference type="EMBL" id="CP013254">
    <property type="protein sequence ID" value="ALU40435.1"/>
    <property type="molecule type" value="Genomic_DNA"/>
</dbReference>
<feature type="compositionally biased region" description="Low complexity" evidence="3">
    <location>
        <begin position="166"/>
        <end position="196"/>
    </location>
</feature>
<organism evidence="5 7">
    <name type="scientific">Kocuria flava</name>
    <dbReference type="NCBI Taxonomy" id="446860"/>
    <lineage>
        <taxon>Bacteria</taxon>
        <taxon>Bacillati</taxon>
        <taxon>Actinomycetota</taxon>
        <taxon>Actinomycetes</taxon>
        <taxon>Micrococcales</taxon>
        <taxon>Micrococcaceae</taxon>
        <taxon>Kocuria</taxon>
    </lineage>
</organism>
<name>A0A0U3GMJ6_9MICC</name>
<evidence type="ECO:0000256" key="3">
    <source>
        <dbReference type="SAM" id="MobiDB-lite"/>
    </source>
</evidence>